<evidence type="ECO:0000256" key="1">
    <source>
        <dbReference type="SAM" id="SignalP"/>
    </source>
</evidence>
<accession>A0A7C9HSV5</accession>
<dbReference type="Proteomes" id="UP000483286">
    <property type="component" value="Unassembled WGS sequence"/>
</dbReference>
<feature type="chain" id="PRO_5028812897" evidence="1">
    <location>
        <begin position="20"/>
        <end position="195"/>
    </location>
</feature>
<proteinExistence type="predicted"/>
<gene>
    <name evidence="2" type="ORF">GO986_15280</name>
</gene>
<organism evidence="2 3">
    <name type="scientific">Deinococcus arboris</name>
    <dbReference type="NCBI Taxonomy" id="2682977"/>
    <lineage>
        <taxon>Bacteria</taxon>
        <taxon>Thermotogati</taxon>
        <taxon>Deinococcota</taxon>
        <taxon>Deinococci</taxon>
        <taxon>Deinococcales</taxon>
        <taxon>Deinococcaceae</taxon>
        <taxon>Deinococcus</taxon>
    </lineage>
</organism>
<dbReference type="EMBL" id="WQLB01000023">
    <property type="protein sequence ID" value="MVN88114.1"/>
    <property type="molecule type" value="Genomic_DNA"/>
</dbReference>
<reference evidence="2 3" key="1">
    <citation type="submission" date="2019-12" db="EMBL/GenBank/DDBJ databases">
        <title>Deinococcus sp. HMF7620 Genome sequencing and assembly.</title>
        <authorList>
            <person name="Kang H."/>
            <person name="Kim H."/>
            <person name="Joh K."/>
        </authorList>
    </citation>
    <scope>NUCLEOTIDE SEQUENCE [LARGE SCALE GENOMIC DNA]</scope>
    <source>
        <strain evidence="2 3">HMF7620</strain>
    </source>
</reference>
<protein>
    <submittedName>
        <fullName evidence="2">Uncharacterized protein</fullName>
    </submittedName>
</protein>
<sequence length="195" mass="20141">MKRFLLVLCCLGGAQAQFSAPPVGITVKEGAAPKLEVARTLGVQPAALALRLAPGHSAGMLTFSVLSPVNAEVRVRASDARLTPRQAGDERLILSANTLQSVTLLATAPHSGVLSFLNSEGQLVASAPYTVAAAKTVNQSLSLNYSPSSSRASMNYGISGVPQSPLDLRWNASVNLSVDTKTGQVGGGVGVNMSW</sequence>
<name>A0A7C9HSV5_9DEIO</name>
<keyword evidence="1" id="KW-0732">Signal</keyword>
<feature type="signal peptide" evidence="1">
    <location>
        <begin position="1"/>
        <end position="19"/>
    </location>
</feature>
<comment type="caution">
    <text evidence="2">The sequence shown here is derived from an EMBL/GenBank/DDBJ whole genome shotgun (WGS) entry which is preliminary data.</text>
</comment>
<keyword evidence="3" id="KW-1185">Reference proteome</keyword>
<dbReference type="RefSeq" id="WP_157460174.1">
    <property type="nucleotide sequence ID" value="NZ_WQLB01000023.1"/>
</dbReference>
<evidence type="ECO:0000313" key="3">
    <source>
        <dbReference type="Proteomes" id="UP000483286"/>
    </source>
</evidence>
<dbReference type="AlphaFoldDB" id="A0A7C9HSV5"/>
<evidence type="ECO:0000313" key="2">
    <source>
        <dbReference type="EMBL" id="MVN88114.1"/>
    </source>
</evidence>